<dbReference type="Proteomes" id="UP000003150">
    <property type="component" value="Unassembled WGS sequence"/>
</dbReference>
<protein>
    <submittedName>
        <fullName evidence="1">Uncharacterized protein</fullName>
    </submittedName>
</protein>
<dbReference type="HOGENOM" id="CLU_3179184_0_0_11"/>
<reference evidence="1 2" key="1">
    <citation type="submission" date="2009-10" db="EMBL/GenBank/DDBJ databases">
        <authorList>
            <person name="Weinstock G."/>
            <person name="Sodergren E."/>
            <person name="Clifton S."/>
            <person name="Fulton L."/>
            <person name="Fulton B."/>
            <person name="Courtney L."/>
            <person name="Fronick C."/>
            <person name="Harrison M."/>
            <person name="Strong C."/>
            <person name="Farmer C."/>
            <person name="Delahaunty K."/>
            <person name="Markovic C."/>
            <person name="Hall O."/>
            <person name="Minx P."/>
            <person name="Tomlinson C."/>
            <person name="Mitreva M."/>
            <person name="Nelson J."/>
            <person name="Hou S."/>
            <person name="Wollam A."/>
            <person name="Pepin K.H."/>
            <person name="Johnson M."/>
            <person name="Bhonagiri V."/>
            <person name="Nash W.E."/>
            <person name="Warren W."/>
            <person name="Chinwalla A."/>
            <person name="Mardis E.R."/>
            <person name="Wilson R.K."/>
        </authorList>
    </citation>
    <scope>NUCLEOTIDE SEQUENCE [LARGE SCALE GENOMIC DNA]</scope>
    <source>
        <strain evidence="1 2">F0309</strain>
    </source>
</reference>
<accession>D4TY06</accession>
<proteinExistence type="predicted"/>
<dbReference type="EMBL" id="ACYT02000021">
    <property type="protein sequence ID" value="EFF80150.1"/>
    <property type="molecule type" value="Genomic_DNA"/>
</dbReference>
<sequence>MILISAPFVRISPLPLLARVPRWLRIRSDLPKTVAVFKKRMRRFDF</sequence>
<dbReference type="AlphaFoldDB" id="D4TY06"/>
<evidence type="ECO:0000313" key="2">
    <source>
        <dbReference type="Proteomes" id="UP000003150"/>
    </source>
</evidence>
<evidence type="ECO:0000313" key="1">
    <source>
        <dbReference type="EMBL" id="EFF80150.1"/>
    </source>
</evidence>
<organism evidence="1 2">
    <name type="scientific">Schaalia odontolytica F0309</name>
    <dbReference type="NCBI Taxonomy" id="649742"/>
    <lineage>
        <taxon>Bacteria</taxon>
        <taxon>Bacillati</taxon>
        <taxon>Actinomycetota</taxon>
        <taxon>Actinomycetes</taxon>
        <taxon>Actinomycetales</taxon>
        <taxon>Actinomycetaceae</taxon>
        <taxon>Schaalia</taxon>
    </lineage>
</organism>
<name>D4TY06_9ACTO</name>
<comment type="caution">
    <text evidence="1">The sequence shown here is derived from an EMBL/GenBank/DDBJ whole genome shotgun (WGS) entry which is preliminary data.</text>
</comment>
<gene>
    <name evidence="1" type="ORF">HMPREF0970_00829</name>
</gene>